<dbReference type="EMBL" id="MPUH01000555">
    <property type="protein sequence ID" value="OMJ77804.1"/>
    <property type="molecule type" value="Genomic_DNA"/>
</dbReference>
<feature type="domain" description="PAZ" evidence="2">
    <location>
        <begin position="187"/>
        <end position="293"/>
    </location>
</feature>
<dbReference type="OrthoDB" id="445936at2759"/>
<dbReference type="InterPro" id="IPR003100">
    <property type="entry name" value="PAZ_dom"/>
</dbReference>
<reference evidence="5 6" key="2">
    <citation type="submission" date="2016-11" db="EMBL/GenBank/DDBJ databases">
        <title>The macronuclear genome of Stentor coeruleus: a giant cell with tiny introns.</title>
        <authorList>
            <person name="Slabodnick M."/>
            <person name="Ruby J.G."/>
            <person name="Reiff S.B."/>
            <person name="Swart E.C."/>
            <person name="Gosai S."/>
            <person name="Prabakaran S."/>
            <person name="Witkowska E."/>
            <person name="Larue G.E."/>
            <person name="Fisher S."/>
            <person name="Freeman R.M."/>
            <person name="Gunawardena J."/>
            <person name="Chu W."/>
            <person name="Stover N.A."/>
            <person name="Gregory B.D."/>
            <person name="Nowacki M."/>
            <person name="Derisi J."/>
            <person name="Roy S.W."/>
            <person name="Marshall W.F."/>
            <person name="Sood P."/>
        </authorList>
    </citation>
    <scope>NUCLEOTIDE SEQUENCE [LARGE SCALE GENOMIC DNA]</scope>
    <source>
        <strain evidence="5">WM001</strain>
    </source>
</reference>
<evidence type="ECO:0000259" key="2">
    <source>
        <dbReference type="PROSITE" id="PS50821"/>
    </source>
</evidence>
<dbReference type="AlphaFoldDB" id="A0A060BQY4"/>
<dbReference type="Gene3D" id="3.40.50.2300">
    <property type="match status" value="1"/>
</dbReference>
<dbReference type="EMBL" id="KJ649670">
    <property type="protein sequence ID" value="AIA82450.1"/>
    <property type="molecule type" value="Genomic_DNA"/>
</dbReference>
<dbReference type="Proteomes" id="UP000187209">
    <property type="component" value="Unassembled WGS sequence"/>
</dbReference>
<dbReference type="InterPro" id="IPR036397">
    <property type="entry name" value="RNaseH_sf"/>
</dbReference>
<dbReference type="Gene3D" id="3.30.420.10">
    <property type="entry name" value="Ribonuclease H-like superfamily/Ribonuclease H"/>
    <property type="match status" value="1"/>
</dbReference>
<dbReference type="SUPFAM" id="SSF101690">
    <property type="entry name" value="PAZ domain"/>
    <property type="match status" value="1"/>
</dbReference>
<dbReference type="Pfam" id="PF02170">
    <property type="entry name" value="PAZ"/>
    <property type="match status" value="1"/>
</dbReference>
<dbReference type="CDD" id="cd02845">
    <property type="entry name" value="PAZ_piwi_like"/>
    <property type="match status" value="1"/>
</dbReference>
<dbReference type="Gene3D" id="2.170.260.10">
    <property type="entry name" value="paz domain"/>
    <property type="match status" value="1"/>
</dbReference>
<organism evidence="4">
    <name type="scientific">Stentor coeruleus</name>
    <dbReference type="NCBI Taxonomy" id="5963"/>
    <lineage>
        <taxon>Eukaryota</taxon>
        <taxon>Sar</taxon>
        <taxon>Alveolata</taxon>
        <taxon>Ciliophora</taxon>
        <taxon>Postciliodesmatophora</taxon>
        <taxon>Heterotrichea</taxon>
        <taxon>Heterotrichida</taxon>
        <taxon>Stentoridae</taxon>
        <taxon>Stentor</taxon>
    </lineage>
</organism>
<dbReference type="SMART" id="SM00949">
    <property type="entry name" value="PAZ"/>
    <property type="match status" value="1"/>
</dbReference>
<comment type="similarity">
    <text evidence="1">Belongs to the argonaute family.</text>
</comment>
<dbReference type="PROSITE" id="PS50822">
    <property type="entry name" value="PIWI"/>
    <property type="match status" value="1"/>
</dbReference>
<evidence type="ECO:0000256" key="1">
    <source>
        <dbReference type="RuleBase" id="RU361178"/>
    </source>
</evidence>
<evidence type="ECO:0000313" key="6">
    <source>
        <dbReference type="Proteomes" id="UP000187209"/>
    </source>
</evidence>
<keyword evidence="6" id="KW-1185">Reference proteome</keyword>
<dbReference type="SMART" id="SM00950">
    <property type="entry name" value="Piwi"/>
    <property type="match status" value="1"/>
</dbReference>
<evidence type="ECO:0000313" key="5">
    <source>
        <dbReference type="EMBL" id="OMJ77804.1"/>
    </source>
</evidence>
<sequence>MVERPGIGQGGSSIQVTTNFFRLLRNPINNVTVYSLSFTPEIEADNRALRTGLLTYGKIQVEEQIGKFIKTGNVLYSKVSKREPFSVNVETHENGQYVMIVTPVGIVTGQNVDSYRMYANSALKKMLSSLDLRQVTRLPKFYDIRQTQRVDQHQLEVWRGYTATFSHHLQEMLLNIDFSSKIIRDTTALQCLEEIRRNAEGRDLEQIINSEMVGRIVMAKYGNYKCYRIEKVILNENPGMAFMTRDGPINYMDYFKRRYNINIRVPRQPLLVTYIEGGTKEIRLIPELCVLTGISEEMKRDFRAMNDIAAFTRLEPSHRLRVSTDLALRLANDNKCKSISDEYSMQIDSAPIQVSGIRFNIEGIQVGKADSDIIQIDQRGGFNLRSSLFSALPIEHWVVLTTDRDAQNRDRLIKTLVNKAGQLGLRMGLAIQIDYHPRNIKNIIASLHQPQGVRPAPQIALIVIPPNDKRIYNDIKEACALISGIPTQCIKANNLSNPKKFDSIMSKLIIQMAVKTGSIAWQAFLKVPFPGLPSKTMVIGIDVFHDTVLRAKSILGFVASIHPAFANYYNTTRIHQNVGQEIGGHVGDCLREALLAFFEATRKRFMPDLIIVYRDGVADSQIEAAKSFEVEAMKNILKTFQGYNPNIAYIIVNKKTNAKFFVQGQRGMENPPPGTVINSVVIPDDQSFYLIAHTVTQGMASPTLYRIIHNDGNIDPIILAKFAFKLCYMYYNWTGGIKVPAPTMMAHKLAFLVGQSVHATHVEALKTFPWFY</sequence>
<dbReference type="Pfam" id="PF02171">
    <property type="entry name" value="Piwi"/>
    <property type="match status" value="1"/>
</dbReference>
<dbReference type="PANTHER" id="PTHR22891">
    <property type="entry name" value="EUKARYOTIC TRANSLATION INITIATION FACTOR 2C"/>
    <property type="match status" value="1"/>
</dbReference>
<evidence type="ECO:0000259" key="3">
    <source>
        <dbReference type="PROSITE" id="PS50822"/>
    </source>
</evidence>
<proteinExistence type="inferred from homology"/>
<gene>
    <name evidence="4" type="primary">Sciwi11</name>
    <name evidence="5" type="ORF">SteCoe_22508</name>
</gene>
<dbReference type="GO" id="GO:0003723">
    <property type="term" value="F:RNA binding"/>
    <property type="evidence" value="ECO:0007669"/>
    <property type="project" value="InterPro"/>
</dbReference>
<reference evidence="4" key="1">
    <citation type="journal article" date="2014" name="PLoS Biol.">
        <title>The kinase regulator mob1 acts as a patterning protein for stentor morphogenesis.</title>
        <authorList>
            <person name="Slabodnick M.M."/>
            <person name="Ruby J.G."/>
            <person name="Dunn J.G."/>
            <person name="Feldman J.L."/>
            <person name="DeRisi J.L."/>
            <person name="Marshall W.F."/>
        </authorList>
    </citation>
    <scope>NUCLEOTIDE SEQUENCE</scope>
</reference>
<evidence type="ECO:0000313" key="4">
    <source>
        <dbReference type="EMBL" id="AIA82450.1"/>
    </source>
</evidence>
<dbReference type="InterPro" id="IPR003165">
    <property type="entry name" value="Piwi"/>
</dbReference>
<dbReference type="InterPro" id="IPR036085">
    <property type="entry name" value="PAZ_dom_sf"/>
</dbReference>
<feature type="domain" description="Piwi" evidence="3">
    <location>
        <begin position="459"/>
        <end position="758"/>
    </location>
</feature>
<dbReference type="SUPFAM" id="SSF53098">
    <property type="entry name" value="Ribonuclease H-like"/>
    <property type="match status" value="1"/>
</dbReference>
<dbReference type="CDD" id="cd04658">
    <property type="entry name" value="Piwi_piwi-like_Euk"/>
    <property type="match status" value="1"/>
</dbReference>
<accession>A0A060BQY4</accession>
<name>A0A060BQY4_9CILI</name>
<dbReference type="InterPro" id="IPR012337">
    <property type="entry name" value="RNaseH-like_sf"/>
</dbReference>
<dbReference type="PROSITE" id="PS50821">
    <property type="entry name" value="PAZ"/>
    <property type="match status" value="1"/>
</dbReference>
<protein>
    <submittedName>
        <fullName evidence="4">Piwi-like protein 11</fullName>
    </submittedName>
</protein>